<dbReference type="GO" id="GO:0005886">
    <property type="term" value="C:plasma membrane"/>
    <property type="evidence" value="ECO:0007669"/>
    <property type="project" value="UniProtKB-SubCell"/>
</dbReference>
<dbReference type="PANTHER" id="PTHR30193">
    <property type="entry name" value="ABC TRANSPORTER PERMEASE PROTEIN"/>
    <property type="match status" value="1"/>
</dbReference>
<evidence type="ECO:0000256" key="5">
    <source>
        <dbReference type="ARBA" id="ARBA00022989"/>
    </source>
</evidence>
<evidence type="ECO:0000313" key="10">
    <source>
        <dbReference type="Proteomes" id="UP000198855"/>
    </source>
</evidence>
<protein>
    <submittedName>
        <fullName evidence="9">Raffinose/stachyose/melibiose transport system permease protein</fullName>
    </submittedName>
</protein>
<dbReference type="PROSITE" id="PS50928">
    <property type="entry name" value="ABC_TM1"/>
    <property type="match status" value="1"/>
</dbReference>
<evidence type="ECO:0000313" key="9">
    <source>
        <dbReference type="EMBL" id="SFE08440.1"/>
    </source>
</evidence>
<name>A0A1I1XS97_9BACL</name>
<dbReference type="InterPro" id="IPR051393">
    <property type="entry name" value="ABC_transporter_permease"/>
</dbReference>
<evidence type="ECO:0000256" key="7">
    <source>
        <dbReference type="RuleBase" id="RU363032"/>
    </source>
</evidence>
<keyword evidence="2 7" id="KW-0813">Transport</keyword>
<feature type="transmembrane region" description="Helical" evidence="7">
    <location>
        <begin position="75"/>
        <end position="97"/>
    </location>
</feature>
<dbReference type="GO" id="GO:0055085">
    <property type="term" value="P:transmembrane transport"/>
    <property type="evidence" value="ECO:0007669"/>
    <property type="project" value="InterPro"/>
</dbReference>
<dbReference type="Gene3D" id="1.10.3720.10">
    <property type="entry name" value="MetI-like"/>
    <property type="match status" value="1"/>
</dbReference>
<dbReference type="EMBL" id="FOMT01000002">
    <property type="protein sequence ID" value="SFE08440.1"/>
    <property type="molecule type" value="Genomic_DNA"/>
</dbReference>
<feature type="transmembrane region" description="Helical" evidence="7">
    <location>
        <begin position="109"/>
        <end position="129"/>
    </location>
</feature>
<sequence>MQKASITKTYKRLYTYKFLLPAGIIYFVLFLLPTIMSFFFSMTRWDLVDWEYIGFDNYKTFFSESSLNIGFRNTIIYAVVTCGLKVVFGLLLGVALTSGLRIKGYLRSVVFFPTLLSTIAVGIAFSSMMHPTQGLINKALAVAGIAGPDWLGNQNIALLSVALVDVWKGVGMATVIFIAGIMSIPEEYYEALQIDGGNAWDRFRHITNPLVAPAMNSVIILAFIGGLRSFDLVWAMTKGGPGFSTDLIASIIYKQYQGGFYGLSTAGNVILFIGVSLLAFPLLKLLSKREVDL</sequence>
<dbReference type="AlphaFoldDB" id="A0A1I1XS97"/>
<dbReference type="Proteomes" id="UP000198855">
    <property type="component" value="Unassembled WGS sequence"/>
</dbReference>
<accession>A0A1I1XS97</accession>
<evidence type="ECO:0000259" key="8">
    <source>
        <dbReference type="PROSITE" id="PS50928"/>
    </source>
</evidence>
<keyword evidence="5 7" id="KW-1133">Transmembrane helix</keyword>
<feature type="transmembrane region" description="Helical" evidence="7">
    <location>
        <begin position="260"/>
        <end position="283"/>
    </location>
</feature>
<evidence type="ECO:0000256" key="4">
    <source>
        <dbReference type="ARBA" id="ARBA00022692"/>
    </source>
</evidence>
<comment type="subcellular location">
    <subcellularLocation>
        <location evidence="1 7">Cell membrane</location>
        <topology evidence="1 7">Multi-pass membrane protein</topology>
    </subcellularLocation>
</comment>
<keyword evidence="3" id="KW-1003">Cell membrane</keyword>
<dbReference type="InterPro" id="IPR035906">
    <property type="entry name" value="MetI-like_sf"/>
</dbReference>
<feature type="transmembrane region" description="Helical" evidence="7">
    <location>
        <begin position="206"/>
        <end position="227"/>
    </location>
</feature>
<comment type="similarity">
    <text evidence="7">Belongs to the binding-protein-dependent transport system permease family.</text>
</comment>
<dbReference type="CDD" id="cd06261">
    <property type="entry name" value="TM_PBP2"/>
    <property type="match status" value="1"/>
</dbReference>
<evidence type="ECO:0000256" key="6">
    <source>
        <dbReference type="ARBA" id="ARBA00023136"/>
    </source>
</evidence>
<organism evidence="9 10">
    <name type="scientific">Paenibacillus catalpae</name>
    <dbReference type="NCBI Taxonomy" id="1045775"/>
    <lineage>
        <taxon>Bacteria</taxon>
        <taxon>Bacillati</taxon>
        <taxon>Bacillota</taxon>
        <taxon>Bacilli</taxon>
        <taxon>Bacillales</taxon>
        <taxon>Paenibacillaceae</taxon>
        <taxon>Paenibacillus</taxon>
    </lineage>
</organism>
<dbReference type="RefSeq" id="WP_245772971.1">
    <property type="nucleotide sequence ID" value="NZ_FOMT01000002.1"/>
</dbReference>
<evidence type="ECO:0000256" key="1">
    <source>
        <dbReference type="ARBA" id="ARBA00004651"/>
    </source>
</evidence>
<keyword evidence="6 7" id="KW-0472">Membrane</keyword>
<dbReference type="Pfam" id="PF00528">
    <property type="entry name" value="BPD_transp_1"/>
    <property type="match status" value="1"/>
</dbReference>
<dbReference type="PANTHER" id="PTHR30193:SF37">
    <property type="entry name" value="INNER MEMBRANE ABC TRANSPORTER PERMEASE PROTEIN YCJO"/>
    <property type="match status" value="1"/>
</dbReference>
<gene>
    <name evidence="9" type="ORF">SAMN05216378_2267</name>
</gene>
<evidence type="ECO:0000256" key="2">
    <source>
        <dbReference type="ARBA" id="ARBA00022448"/>
    </source>
</evidence>
<proteinExistence type="inferred from homology"/>
<feature type="transmembrane region" description="Helical" evidence="7">
    <location>
        <begin position="166"/>
        <end position="185"/>
    </location>
</feature>
<dbReference type="STRING" id="1045775.SAMN05216378_2267"/>
<keyword evidence="10" id="KW-1185">Reference proteome</keyword>
<reference evidence="10" key="1">
    <citation type="submission" date="2016-10" db="EMBL/GenBank/DDBJ databases">
        <authorList>
            <person name="Varghese N."/>
            <person name="Submissions S."/>
        </authorList>
    </citation>
    <scope>NUCLEOTIDE SEQUENCE [LARGE SCALE GENOMIC DNA]</scope>
    <source>
        <strain evidence="10">CGMCC 1.10784</strain>
    </source>
</reference>
<keyword evidence="4 7" id="KW-0812">Transmembrane</keyword>
<dbReference type="SUPFAM" id="SSF161098">
    <property type="entry name" value="MetI-like"/>
    <property type="match status" value="1"/>
</dbReference>
<dbReference type="InterPro" id="IPR000515">
    <property type="entry name" value="MetI-like"/>
</dbReference>
<feature type="domain" description="ABC transmembrane type-1" evidence="8">
    <location>
        <begin position="71"/>
        <end position="282"/>
    </location>
</feature>
<evidence type="ECO:0000256" key="3">
    <source>
        <dbReference type="ARBA" id="ARBA00022475"/>
    </source>
</evidence>
<feature type="transmembrane region" description="Helical" evidence="7">
    <location>
        <begin position="18"/>
        <end position="40"/>
    </location>
</feature>